<sequence length="460" mass="50776">MRGLCVLCAVGLLSSGAWASEARIYSLDLKYDPGSGRVAATADIVLKPEPGAKTVTFYLHDELKVARVAIGGRKAAFRQAVVPYDYSYDTKANKIVVEAAGRDLARGLSVTYAGRFSPSAARSPSDYMRGDRDGLYLRSYAYSLWFPVFAEANASFPAVDFDSVTITAPAELRAVFVGEETGRVEKNGLATSTWTAKAVGPYDAQLTLRRFAVAHCGGLAAYHLTDTASSDAAGRVCDEAGKLLAYYTSHYRETAGNRSILLVQEPAYGDIAGANMIGLADQRWREIKRDGDEIETLAHELVHAFVQTPTAKSDPLYVFEVEGFPSYFHLPALASVLGEDWYARQLDRIEKLYRERRDTGKMGGEKMPPEKPILAIGAEELGTYKDVFVLNDRALLFWDYLRRKMTPQDFDALVRALTASSEVTAKSFFALVAKYAPALEADAYVWLETSAYPEKFRRNF</sequence>
<organism evidence="2 3">
    <name type="scientific">Rhizomicrobium electricum</name>
    <dbReference type="NCBI Taxonomy" id="480070"/>
    <lineage>
        <taxon>Bacteria</taxon>
        <taxon>Pseudomonadati</taxon>
        <taxon>Pseudomonadota</taxon>
        <taxon>Alphaproteobacteria</taxon>
        <taxon>Micropepsales</taxon>
        <taxon>Micropepsaceae</taxon>
        <taxon>Rhizomicrobium</taxon>
    </lineage>
</organism>
<evidence type="ECO:0000313" key="2">
    <source>
        <dbReference type="EMBL" id="GAA0580766.1"/>
    </source>
</evidence>
<protein>
    <recommendedName>
        <fullName evidence="4">Peptidase M61 catalytic domain-containing protein</fullName>
    </recommendedName>
</protein>
<accession>A0ABN1F2J9</accession>
<dbReference type="SUPFAM" id="SSF63737">
    <property type="entry name" value="Leukotriene A4 hydrolase N-terminal domain"/>
    <property type="match status" value="1"/>
</dbReference>
<dbReference type="Proteomes" id="UP001499951">
    <property type="component" value="Unassembled WGS sequence"/>
</dbReference>
<keyword evidence="3" id="KW-1185">Reference proteome</keyword>
<dbReference type="InterPro" id="IPR042097">
    <property type="entry name" value="Aminopeptidase_N-like_N_sf"/>
</dbReference>
<dbReference type="Gene3D" id="2.60.40.1730">
    <property type="entry name" value="tricorn interacting facor f3 domain"/>
    <property type="match status" value="1"/>
</dbReference>
<gene>
    <name evidence="2" type="ORF">GCM10008942_32050</name>
</gene>
<proteinExistence type="predicted"/>
<evidence type="ECO:0000256" key="1">
    <source>
        <dbReference type="SAM" id="SignalP"/>
    </source>
</evidence>
<feature type="chain" id="PRO_5047198240" description="Peptidase M61 catalytic domain-containing protein" evidence="1">
    <location>
        <begin position="20"/>
        <end position="460"/>
    </location>
</feature>
<comment type="caution">
    <text evidence="2">The sequence shown here is derived from an EMBL/GenBank/DDBJ whole genome shotgun (WGS) entry which is preliminary data.</text>
</comment>
<dbReference type="EMBL" id="BAAADD010000009">
    <property type="protein sequence ID" value="GAA0580766.1"/>
    <property type="molecule type" value="Genomic_DNA"/>
</dbReference>
<evidence type="ECO:0000313" key="3">
    <source>
        <dbReference type="Proteomes" id="UP001499951"/>
    </source>
</evidence>
<name>A0ABN1F2J9_9PROT</name>
<keyword evidence="1" id="KW-0732">Signal</keyword>
<dbReference type="RefSeq" id="WP_166934893.1">
    <property type="nucleotide sequence ID" value="NZ_BAAADD010000009.1"/>
</dbReference>
<feature type="signal peptide" evidence="1">
    <location>
        <begin position="1"/>
        <end position="19"/>
    </location>
</feature>
<reference evidence="2 3" key="1">
    <citation type="journal article" date="2019" name="Int. J. Syst. Evol. Microbiol.">
        <title>The Global Catalogue of Microorganisms (GCM) 10K type strain sequencing project: providing services to taxonomists for standard genome sequencing and annotation.</title>
        <authorList>
            <consortium name="The Broad Institute Genomics Platform"/>
            <consortium name="The Broad Institute Genome Sequencing Center for Infectious Disease"/>
            <person name="Wu L."/>
            <person name="Ma J."/>
        </authorList>
    </citation>
    <scope>NUCLEOTIDE SEQUENCE [LARGE SCALE GENOMIC DNA]</scope>
    <source>
        <strain evidence="2 3">JCM 15089</strain>
    </source>
</reference>
<evidence type="ECO:0008006" key="4">
    <source>
        <dbReference type="Google" id="ProtNLM"/>
    </source>
</evidence>